<proteinExistence type="predicted"/>
<organism evidence="3 4">
    <name type="scientific">Tepiditoga spiralis</name>
    <dbReference type="NCBI Taxonomy" id="2108365"/>
    <lineage>
        <taxon>Bacteria</taxon>
        <taxon>Thermotogati</taxon>
        <taxon>Thermotogota</taxon>
        <taxon>Thermotogae</taxon>
        <taxon>Petrotogales</taxon>
        <taxon>Petrotogaceae</taxon>
        <taxon>Tepiditoga</taxon>
    </lineage>
</organism>
<dbReference type="Pfam" id="PF01266">
    <property type="entry name" value="DAO"/>
    <property type="match status" value="1"/>
</dbReference>
<accession>A0A7G1G265</accession>
<dbReference type="InterPro" id="IPR036188">
    <property type="entry name" value="FAD/NAD-bd_sf"/>
</dbReference>
<keyword evidence="4" id="KW-1185">Reference proteome</keyword>
<dbReference type="CDD" id="cd19946">
    <property type="entry name" value="GlpA-like_Fer2_BFD-like"/>
    <property type="match status" value="1"/>
</dbReference>
<evidence type="ECO:0000313" key="4">
    <source>
        <dbReference type="Proteomes" id="UP000516361"/>
    </source>
</evidence>
<dbReference type="PANTHER" id="PTHR42720">
    <property type="entry name" value="GLYCEROL-3-PHOSPHATE DEHYDROGENASE"/>
    <property type="match status" value="1"/>
</dbReference>
<dbReference type="KEGG" id="ocy:OSSY52_05520"/>
<feature type="domain" description="BFD-like [2Fe-2S]-binding" evidence="2">
    <location>
        <begin position="403"/>
        <end position="454"/>
    </location>
</feature>
<dbReference type="Proteomes" id="UP000516361">
    <property type="component" value="Chromosome"/>
</dbReference>
<dbReference type="InterPro" id="IPR007419">
    <property type="entry name" value="BFD-like_2Fe2S-bd_dom"/>
</dbReference>
<dbReference type="Gene3D" id="3.30.9.10">
    <property type="entry name" value="D-Amino Acid Oxidase, subunit A, domain 2"/>
    <property type="match status" value="1"/>
</dbReference>
<dbReference type="Gene3D" id="3.50.50.60">
    <property type="entry name" value="FAD/NAD(P)-binding domain"/>
    <property type="match status" value="1"/>
</dbReference>
<name>A0A7G1G265_9BACT</name>
<dbReference type="Pfam" id="PF04324">
    <property type="entry name" value="Fer2_BFD"/>
    <property type="match status" value="1"/>
</dbReference>
<dbReference type="InParanoid" id="A0A7G1G265"/>
<feature type="domain" description="FAD dependent oxidoreductase" evidence="1">
    <location>
        <begin position="2"/>
        <end position="352"/>
    </location>
</feature>
<dbReference type="AlphaFoldDB" id="A0A7G1G265"/>
<protein>
    <submittedName>
        <fullName evidence="3">FAD/NAD(P)-binding oxidoreductase</fullName>
    </submittedName>
</protein>
<dbReference type="Gene3D" id="1.10.10.1100">
    <property type="entry name" value="BFD-like [2Fe-2S]-binding domain"/>
    <property type="match status" value="1"/>
</dbReference>
<dbReference type="SUPFAM" id="SSF54373">
    <property type="entry name" value="FAD-linked reductases, C-terminal domain"/>
    <property type="match status" value="1"/>
</dbReference>
<dbReference type="EMBL" id="AP018712">
    <property type="protein sequence ID" value="BBE30411.1"/>
    <property type="molecule type" value="Genomic_DNA"/>
</dbReference>
<evidence type="ECO:0000313" key="3">
    <source>
        <dbReference type="EMBL" id="BBE30411.1"/>
    </source>
</evidence>
<evidence type="ECO:0000259" key="1">
    <source>
        <dbReference type="Pfam" id="PF01266"/>
    </source>
</evidence>
<evidence type="ECO:0000259" key="2">
    <source>
        <dbReference type="Pfam" id="PF04324"/>
    </source>
</evidence>
<dbReference type="InterPro" id="IPR041854">
    <property type="entry name" value="BFD-like_2Fe2S-bd_dom_sf"/>
</dbReference>
<dbReference type="RefSeq" id="WP_190615510.1">
    <property type="nucleotide sequence ID" value="NZ_AP018712.1"/>
</dbReference>
<gene>
    <name evidence="3" type="ORF">OSSY52_05520</name>
</gene>
<dbReference type="InterPro" id="IPR052745">
    <property type="entry name" value="G3P_Oxidase/Oxidoreductase"/>
</dbReference>
<dbReference type="PANTHER" id="PTHR42720:SF1">
    <property type="entry name" value="GLYCEROL 3-PHOSPHATE OXIDASE"/>
    <property type="match status" value="1"/>
</dbReference>
<reference evidence="3 4" key="1">
    <citation type="submission" date="2018-06" db="EMBL/GenBank/DDBJ databases">
        <title>Genome sequencing of Oceanotoga sp. sy52.</title>
        <authorList>
            <person name="Mori K."/>
        </authorList>
    </citation>
    <scope>NUCLEOTIDE SEQUENCE [LARGE SCALE GENOMIC DNA]</scope>
    <source>
        <strain evidence="4">sy52</strain>
    </source>
</reference>
<sequence>MKIVVIGGGVVGSLVARELCKYEVDVTLIDKNFDIGMGVSKANSAILHAGYDDEAGTQRAKFCVRGNELYTKLEEELEIDVKRIGSHVLAFKNEDLNTLDELYKRGIENGVPGMRILTKDEIQDMEPNINPSVIASLYAPTAGITEPWQVAIAAVENAQKNGLKLALNEEVIKIVTVDGKIKGVETDKNEYDADVVINAAGLYSDKIATMAGDVAIPLHPRRGEYVLLNKFTVHDLVNSIIFPPPSKMGKGILVLPTVDGGILLGPTSEDLPYVMKFDRSTTKPGIEKVVEGAKRLIPGIDLRETVKTFAGSRPESPNKDFWIGRSKKIKGLVHAAAMRSPGLTAAPAIAEFIPEEVQDFMEVKFEKKNDFDPKRKRIVHYFTDVSKEEYDEIIKKDPLAGKIVCVCNKVTEREVLEAIKRGATTLDGIKFRTRAMFGECQGGFCTNKLLEILSRETGKSIEELHYGTKKSYVVNGKVRP</sequence>
<dbReference type="InterPro" id="IPR006076">
    <property type="entry name" value="FAD-dep_OxRdtase"/>
</dbReference>
<dbReference type="SUPFAM" id="SSF51905">
    <property type="entry name" value="FAD/NAD(P)-binding domain"/>
    <property type="match status" value="1"/>
</dbReference>